<dbReference type="Gene3D" id="3.40.109.10">
    <property type="entry name" value="NADH Oxidase"/>
    <property type="match status" value="2"/>
</dbReference>
<dbReference type="AlphaFoldDB" id="A0A1E7K3P3"/>
<dbReference type="RefSeq" id="WP_027760935.1">
    <property type="nucleotide sequence ID" value="NZ_LJGV01000022.1"/>
</dbReference>
<reference evidence="3 4" key="1">
    <citation type="journal article" date="2016" name="Front. Microbiol.">
        <title>Comparative Genomics Analysis of Streptomyces Species Reveals Their Adaptation to the Marine Environment and Their Diversity at the Genomic Level.</title>
        <authorList>
            <person name="Tian X."/>
            <person name="Zhang Z."/>
            <person name="Yang T."/>
            <person name="Chen M."/>
            <person name="Li J."/>
            <person name="Chen F."/>
            <person name="Yang J."/>
            <person name="Li W."/>
            <person name="Zhang B."/>
            <person name="Zhang Z."/>
            <person name="Wu J."/>
            <person name="Zhang C."/>
            <person name="Long L."/>
            <person name="Xiao J."/>
        </authorList>
    </citation>
    <scope>NUCLEOTIDE SEQUENCE [LARGE SCALE GENOMIC DNA]</scope>
    <source>
        <strain evidence="3 4">SCSIO M10379</strain>
    </source>
</reference>
<dbReference type="GO" id="GO:0016491">
    <property type="term" value="F:oxidoreductase activity"/>
    <property type="evidence" value="ECO:0007669"/>
    <property type="project" value="InterPro"/>
</dbReference>
<dbReference type="SUPFAM" id="SSF55469">
    <property type="entry name" value="FMN-dependent nitroreductase-like"/>
    <property type="match status" value="2"/>
</dbReference>
<dbReference type="PANTHER" id="PTHR23026">
    <property type="entry name" value="NADPH NITROREDUCTASE"/>
    <property type="match status" value="1"/>
</dbReference>
<dbReference type="InterPro" id="IPR029479">
    <property type="entry name" value="Nitroreductase"/>
</dbReference>
<evidence type="ECO:0000256" key="1">
    <source>
        <dbReference type="SAM" id="MobiDB-lite"/>
    </source>
</evidence>
<dbReference type="EMBL" id="LJGV01000022">
    <property type="protein sequence ID" value="OEU98547.1"/>
    <property type="molecule type" value="Genomic_DNA"/>
</dbReference>
<protein>
    <recommendedName>
        <fullName evidence="2">Nitroreductase domain-containing protein</fullName>
    </recommendedName>
</protein>
<name>A0A1E7K3P3_9ACTN</name>
<comment type="caution">
    <text evidence="3">The sequence shown here is derived from an EMBL/GenBank/DDBJ whole genome shotgun (WGS) entry which is preliminary data.</text>
</comment>
<proteinExistence type="predicted"/>
<dbReference type="NCBIfam" id="NF047509">
    <property type="entry name" value="Rv3131_FMN_oxido"/>
    <property type="match status" value="1"/>
</dbReference>
<evidence type="ECO:0000313" key="3">
    <source>
        <dbReference type="EMBL" id="OEU98547.1"/>
    </source>
</evidence>
<dbReference type="PATRIC" id="fig|943816.4.peg.1993"/>
<accession>A0A1E7K3P3</accession>
<dbReference type="InterPro" id="IPR050627">
    <property type="entry name" value="Nitroreductase/BluB"/>
</dbReference>
<feature type="region of interest" description="Disordered" evidence="1">
    <location>
        <begin position="178"/>
        <end position="208"/>
    </location>
</feature>
<feature type="compositionally biased region" description="Basic and acidic residues" evidence="1">
    <location>
        <begin position="178"/>
        <end position="189"/>
    </location>
</feature>
<evidence type="ECO:0000313" key="4">
    <source>
        <dbReference type="Proteomes" id="UP000175829"/>
    </source>
</evidence>
<dbReference type="InterPro" id="IPR000415">
    <property type="entry name" value="Nitroreductase-like"/>
</dbReference>
<evidence type="ECO:0000259" key="2">
    <source>
        <dbReference type="Pfam" id="PF00881"/>
    </source>
</evidence>
<sequence>MPATPRLDDELVRELIGDAVAAPSMHNAQPWRFVYHRTAHVVDLYADRLRGMPTADPEGRALHIGCGAALLNLRVSAWHAGLRPVATVHSAADTAEPLATVRLERAAPHEIDYDLAGLHGAVSARHTSRYPYAETPLPGPLRQRLADQARSEGAMLSFPSGWHLELVLDVIEDAESESRFTGDPDEQKWVRTGADASDTTRDGIPEYSLGARRREGRAPVRDFARGHAETDRGSAAFERMPQLAVVSTREDRPLEWVAAGQAMERVLLLATREGVASSFATQALERQELRWLLRDPVAGAGPVQMIMRLGYGPMGAHTPRRSVQDVLDTAP</sequence>
<dbReference type="Pfam" id="PF00881">
    <property type="entry name" value="Nitroreductase"/>
    <property type="match status" value="1"/>
</dbReference>
<feature type="domain" description="Nitroreductase" evidence="2">
    <location>
        <begin position="123"/>
        <end position="311"/>
    </location>
</feature>
<dbReference type="PANTHER" id="PTHR23026:SF123">
    <property type="entry name" value="NAD(P)H NITROREDUCTASE RV3131-RELATED"/>
    <property type="match status" value="1"/>
</dbReference>
<dbReference type="Proteomes" id="UP000175829">
    <property type="component" value="Unassembled WGS sequence"/>
</dbReference>
<gene>
    <name evidence="3" type="ORF">AN217_12805</name>
</gene>
<organism evidence="3 4">
    <name type="scientific">Streptomyces qinglanensis</name>
    <dbReference type="NCBI Taxonomy" id="943816"/>
    <lineage>
        <taxon>Bacteria</taxon>
        <taxon>Bacillati</taxon>
        <taxon>Actinomycetota</taxon>
        <taxon>Actinomycetes</taxon>
        <taxon>Kitasatosporales</taxon>
        <taxon>Streptomycetaceae</taxon>
        <taxon>Streptomyces</taxon>
    </lineage>
</organism>